<feature type="region of interest" description="Disordered" evidence="1">
    <location>
        <begin position="159"/>
        <end position="200"/>
    </location>
</feature>
<comment type="caution">
    <text evidence="2">The sequence shown here is derived from an EMBL/GenBank/DDBJ whole genome shotgun (WGS) entry which is preliminary data.</text>
</comment>
<gene>
    <name evidence="2" type="ORF">RJ641_021675</name>
</gene>
<dbReference type="AlphaFoldDB" id="A0AAN8YT66"/>
<reference evidence="2 3" key="1">
    <citation type="submission" date="2023-12" db="EMBL/GenBank/DDBJ databases">
        <title>A high-quality genome assembly for Dillenia turbinata (Dilleniales).</title>
        <authorList>
            <person name="Chanderbali A."/>
        </authorList>
    </citation>
    <scope>NUCLEOTIDE SEQUENCE [LARGE SCALE GENOMIC DNA]</scope>
    <source>
        <strain evidence="2">LSX21</strain>
        <tissue evidence="2">Leaf</tissue>
    </source>
</reference>
<protein>
    <submittedName>
        <fullName evidence="2">Uncharacterized protein</fullName>
    </submittedName>
</protein>
<feature type="compositionally biased region" description="Polar residues" evidence="1">
    <location>
        <begin position="161"/>
        <end position="192"/>
    </location>
</feature>
<dbReference type="Proteomes" id="UP001370490">
    <property type="component" value="Unassembled WGS sequence"/>
</dbReference>
<sequence length="200" mass="21684">MEKDKLTNAAIESWNQVGYGMEISTAEQMTNCFFNPNCENSVDQSDPFESALSSIVSYPLLLHYTIEFPSKLNLSIMDHQIRGNLHVPGTLLPTNNPNFFSCFGSSNFGKFGLNELDLPYLSSPMLKSGKLSRVSSNKSLGGGIGSQLGVVEIKGMEPHLRSNSVSDRNMNMVSRSSTPENGDSPQGSSVSEQIPGGKLT</sequence>
<keyword evidence="3" id="KW-1185">Reference proteome</keyword>
<proteinExistence type="predicted"/>
<organism evidence="2 3">
    <name type="scientific">Dillenia turbinata</name>
    <dbReference type="NCBI Taxonomy" id="194707"/>
    <lineage>
        <taxon>Eukaryota</taxon>
        <taxon>Viridiplantae</taxon>
        <taxon>Streptophyta</taxon>
        <taxon>Embryophyta</taxon>
        <taxon>Tracheophyta</taxon>
        <taxon>Spermatophyta</taxon>
        <taxon>Magnoliopsida</taxon>
        <taxon>eudicotyledons</taxon>
        <taxon>Gunneridae</taxon>
        <taxon>Pentapetalae</taxon>
        <taxon>Dilleniales</taxon>
        <taxon>Dilleniaceae</taxon>
        <taxon>Dillenia</taxon>
    </lineage>
</organism>
<accession>A0AAN8YT66</accession>
<evidence type="ECO:0000313" key="3">
    <source>
        <dbReference type="Proteomes" id="UP001370490"/>
    </source>
</evidence>
<dbReference type="EMBL" id="JBAMMX010000026">
    <property type="protein sequence ID" value="KAK6914354.1"/>
    <property type="molecule type" value="Genomic_DNA"/>
</dbReference>
<evidence type="ECO:0000313" key="2">
    <source>
        <dbReference type="EMBL" id="KAK6914354.1"/>
    </source>
</evidence>
<evidence type="ECO:0000256" key="1">
    <source>
        <dbReference type="SAM" id="MobiDB-lite"/>
    </source>
</evidence>
<name>A0AAN8YT66_9MAGN</name>